<dbReference type="AlphaFoldDB" id="A0A1H6KDT2"/>
<evidence type="ECO:0000313" key="2">
    <source>
        <dbReference type="Proteomes" id="UP000183190"/>
    </source>
</evidence>
<dbReference type="Proteomes" id="UP000183190">
    <property type="component" value="Unassembled WGS sequence"/>
</dbReference>
<gene>
    <name evidence="1" type="ORF">SAMN02910265_02250</name>
</gene>
<reference evidence="1 2" key="1">
    <citation type="submission" date="2016-10" db="EMBL/GenBank/DDBJ databases">
        <authorList>
            <person name="de Groot N.N."/>
        </authorList>
    </citation>
    <scope>NUCLEOTIDE SEQUENCE [LARGE SCALE GENOMIC DNA]</scope>
    <source>
        <strain evidence="1 2">YAD2003</strain>
    </source>
</reference>
<name>A0A1H6KDT2_RUMFL</name>
<proteinExistence type="predicted"/>
<dbReference type="EMBL" id="FNWV01000008">
    <property type="protein sequence ID" value="SEH71367.1"/>
    <property type="molecule type" value="Genomic_DNA"/>
</dbReference>
<protein>
    <submittedName>
        <fullName evidence="1">Uncharacterized protein</fullName>
    </submittedName>
</protein>
<accession>A0A1H6KDT2</accession>
<sequence length="58" mass="6876">MLEVFMSYGNCLFDYTFFNIKSGRFLLKMCVQHQLIRKLHKVICKQFFDAVYTSGITT</sequence>
<evidence type="ECO:0000313" key="1">
    <source>
        <dbReference type="EMBL" id="SEH71367.1"/>
    </source>
</evidence>
<organism evidence="1 2">
    <name type="scientific">Ruminococcus flavefaciens</name>
    <dbReference type="NCBI Taxonomy" id="1265"/>
    <lineage>
        <taxon>Bacteria</taxon>
        <taxon>Bacillati</taxon>
        <taxon>Bacillota</taxon>
        <taxon>Clostridia</taxon>
        <taxon>Eubacteriales</taxon>
        <taxon>Oscillospiraceae</taxon>
        <taxon>Ruminococcus</taxon>
    </lineage>
</organism>